<reference evidence="1 2" key="1">
    <citation type="submission" date="2022-04" db="EMBL/GenBank/DDBJ databases">
        <title>Positive selection, recombination, and allopatry shape intraspecific diversity of widespread and dominant cyanobacteria.</title>
        <authorList>
            <person name="Wei J."/>
            <person name="Shu W."/>
            <person name="Hu C."/>
        </authorList>
    </citation>
    <scope>NUCLEOTIDE SEQUENCE [LARGE SCALE GENOMIC DNA]</scope>
    <source>
        <strain evidence="1 2">GB2-A4</strain>
    </source>
</reference>
<sequence length="81" mass="9267">MTLPVLTLAYGAATLVGRKLRQRGVAHYIARLSQSQRSRSRHNHFYTGLSAYSWVNFTDTYADLVDALLQLNPGKRPFYQH</sequence>
<keyword evidence="2" id="KW-1185">Reference proteome</keyword>
<evidence type="ECO:0000313" key="1">
    <source>
        <dbReference type="EMBL" id="MEP0820655.1"/>
    </source>
</evidence>
<proteinExistence type="predicted"/>
<comment type="caution">
    <text evidence="1">The sequence shown here is derived from an EMBL/GenBank/DDBJ whole genome shotgun (WGS) entry which is preliminary data.</text>
</comment>
<protein>
    <submittedName>
        <fullName evidence="1">Uncharacterized protein</fullName>
    </submittedName>
</protein>
<dbReference type="Proteomes" id="UP001464891">
    <property type="component" value="Unassembled WGS sequence"/>
</dbReference>
<accession>A0ABV0JHZ0</accession>
<evidence type="ECO:0000313" key="2">
    <source>
        <dbReference type="Proteomes" id="UP001464891"/>
    </source>
</evidence>
<dbReference type="EMBL" id="JAMPKM010000038">
    <property type="protein sequence ID" value="MEP0820655.1"/>
    <property type="molecule type" value="Genomic_DNA"/>
</dbReference>
<name>A0ABV0JHZ0_9CYAN</name>
<organism evidence="1 2">
    <name type="scientific">Trichocoleus desertorum GB2-A4</name>
    <dbReference type="NCBI Taxonomy" id="2933944"/>
    <lineage>
        <taxon>Bacteria</taxon>
        <taxon>Bacillati</taxon>
        <taxon>Cyanobacteriota</taxon>
        <taxon>Cyanophyceae</taxon>
        <taxon>Leptolyngbyales</taxon>
        <taxon>Trichocoleusaceae</taxon>
        <taxon>Trichocoleus</taxon>
    </lineage>
</organism>
<dbReference type="RefSeq" id="WP_190442695.1">
    <property type="nucleotide sequence ID" value="NZ_JAMPKM010000038.1"/>
</dbReference>
<gene>
    <name evidence="1" type="ORF">NC998_26555</name>
</gene>